<evidence type="ECO:0000313" key="4">
    <source>
        <dbReference type="EMBL" id="OCK78706.1"/>
    </source>
</evidence>
<dbReference type="PANTHER" id="PTHR48081:SF31">
    <property type="entry name" value="STERYL ACETYL HYDROLASE MUG81-RELATED"/>
    <property type="match status" value="1"/>
</dbReference>
<accession>A0A8E2E794</accession>
<dbReference type="OrthoDB" id="2152029at2759"/>
<dbReference type="PANTHER" id="PTHR48081">
    <property type="entry name" value="AB HYDROLASE SUPERFAMILY PROTEIN C4A8.06C"/>
    <property type="match status" value="1"/>
</dbReference>
<organism evidence="4 5">
    <name type="scientific">Lepidopterella palustris CBS 459.81</name>
    <dbReference type="NCBI Taxonomy" id="1314670"/>
    <lineage>
        <taxon>Eukaryota</taxon>
        <taxon>Fungi</taxon>
        <taxon>Dikarya</taxon>
        <taxon>Ascomycota</taxon>
        <taxon>Pezizomycotina</taxon>
        <taxon>Dothideomycetes</taxon>
        <taxon>Pleosporomycetidae</taxon>
        <taxon>Mytilinidiales</taxon>
        <taxon>Argynnaceae</taxon>
        <taxon>Lepidopterella</taxon>
    </lineage>
</organism>
<sequence>MFQSAFSDLDLARKNSPPTSTTIPARCKILNLPWQADDVPNSSGARIHWIGDRSAKKVIFYIHGGGYGLSAFDGHVIFLAQCQEKLAAKGDGVVIAMLEYSLTKMVKYPTEFIQGVEAFRYILANGYKPGNIVIGGDSCGGNLAIAIMSIIAHPRPTFRPLSLSGPLAGVLLVSPWVSFSSDAQSFKDNKTKDIHMAPQMHEWARDFCTETERDNYTEPILANVGWWKGLQAKQILVLSGTYEIFLTDIRKFAQTLKEAGLNVTYVDCEMQVHIDCILDAQSGLEPGDMSHATWEWLERVY</sequence>
<evidence type="ECO:0000259" key="3">
    <source>
        <dbReference type="Pfam" id="PF07859"/>
    </source>
</evidence>
<dbReference type="InterPro" id="IPR029058">
    <property type="entry name" value="AB_hydrolase_fold"/>
</dbReference>
<protein>
    <submittedName>
        <fullName evidence="4">Alpha/beta-hydrolase</fullName>
    </submittedName>
</protein>
<evidence type="ECO:0000256" key="2">
    <source>
        <dbReference type="SAM" id="MobiDB-lite"/>
    </source>
</evidence>
<dbReference type="InterPro" id="IPR050300">
    <property type="entry name" value="GDXG_lipolytic_enzyme"/>
</dbReference>
<dbReference type="Gene3D" id="3.40.50.1820">
    <property type="entry name" value="alpha/beta hydrolase"/>
    <property type="match status" value="1"/>
</dbReference>
<dbReference type="Pfam" id="PF07859">
    <property type="entry name" value="Abhydrolase_3"/>
    <property type="match status" value="1"/>
</dbReference>
<dbReference type="Proteomes" id="UP000250266">
    <property type="component" value="Unassembled WGS sequence"/>
</dbReference>
<dbReference type="InterPro" id="IPR013094">
    <property type="entry name" value="AB_hydrolase_3"/>
</dbReference>
<evidence type="ECO:0000313" key="5">
    <source>
        <dbReference type="Proteomes" id="UP000250266"/>
    </source>
</evidence>
<dbReference type="EMBL" id="KV745044">
    <property type="protein sequence ID" value="OCK78706.1"/>
    <property type="molecule type" value="Genomic_DNA"/>
</dbReference>
<evidence type="ECO:0000256" key="1">
    <source>
        <dbReference type="ARBA" id="ARBA00022801"/>
    </source>
</evidence>
<feature type="region of interest" description="Disordered" evidence="2">
    <location>
        <begin position="1"/>
        <end position="20"/>
    </location>
</feature>
<feature type="domain" description="Alpha/beta hydrolase fold-3" evidence="3">
    <location>
        <begin position="59"/>
        <end position="273"/>
    </location>
</feature>
<dbReference type="GO" id="GO:0016787">
    <property type="term" value="F:hydrolase activity"/>
    <property type="evidence" value="ECO:0007669"/>
    <property type="project" value="UniProtKB-KW"/>
</dbReference>
<dbReference type="SUPFAM" id="SSF53474">
    <property type="entry name" value="alpha/beta-Hydrolases"/>
    <property type="match status" value="1"/>
</dbReference>
<keyword evidence="1 4" id="KW-0378">Hydrolase</keyword>
<reference evidence="4 5" key="1">
    <citation type="journal article" date="2016" name="Nat. Commun.">
        <title>Ectomycorrhizal ecology is imprinted in the genome of the dominant symbiotic fungus Cenococcum geophilum.</title>
        <authorList>
            <consortium name="DOE Joint Genome Institute"/>
            <person name="Peter M."/>
            <person name="Kohler A."/>
            <person name="Ohm R.A."/>
            <person name="Kuo A."/>
            <person name="Krutzmann J."/>
            <person name="Morin E."/>
            <person name="Arend M."/>
            <person name="Barry K.W."/>
            <person name="Binder M."/>
            <person name="Choi C."/>
            <person name="Clum A."/>
            <person name="Copeland A."/>
            <person name="Grisel N."/>
            <person name="Haridas S."/>
            <person name="Kipfer T."/>
            <person name="LaButti K."/>
            <person name="Lindquist E."/>
            <person name="Lipzen A."/>
            <person name="Maire R."/>
            <person name="Meier B."/>
            <person name="Mihaltcheva S."/>
            <person name="Molinier V."/>
            <person name="Murat C."/>
            <person name="Poggeler S."/>
            <person name="Quandt C.A."/>
            <person name="Sperisen C."/>
            <person name="Tritt A."/>
            <person name="Tisserant E."/>
            <person name="Crous P.W."/>
            <person name="Henrissat B."/>
            <person name="Nehls U."/>
            <person name="Egli S."/>
            <person name="Spatafora J.W."/>
            <person name="Grigoriev I.V."/>
            <person name="Martin F.M."/>
        </authorList>
    </citation>
    <scope>NUCLEOTIDE SEQUENCE [LARGE SCALE GENOMIC DNA]</scope>
    <source>
        <strain evidence="4 5">CBS 459.81</strain>
    </source>
</reference>
<gene>
    <name evidence="4" type="ORF">K432DRAFT_356291</name>
</gene>
<name>A0A8E2E794_9PEZI</name>
<proteinExistence type="predicted"/>
<dbReference type="AlphaFoldDB" id="A0A8E2E794"/>
<keyword evidence="5" id="KW-1185">Reference proteome</keyword>